<dbReference type="InterPro" id="IPR030476">
    <property type="entry name" value="Pentaxin_CS"/>
</dbReference>
<protein>
    <submittedName>
        <fullName evidence="7">Uncharacterized protein</fullName>
    </submittedName>
</protein>
<evidence type="ECO:0000256" key="1">
    <source>
        <dbReference type="ARBA" id="ARBA00022723"/>
    </source>
</evidence>
<dbReference type="InterPro" id="IPR051430">
    <property type="entry name" value="Fungal_TF_Env_Response"/>
</dbReference>
<keyword evidence="3" id="KW-0805">Transcription regulation</keyword>
<dbReference type="PANTHER" id="PTHR31944">
    <property type="entry name" value="HEME-RESPONSIVE ZINC FINGER TRANSCRIPTION FACTOR HAP1"/>
    <property type="match status" value="1"/>
</dbReference>
<evidence type="ECO:0000256" key="6">
    <source>
        <dbReference type="ARBA" id="ARBA00023242"/>
    </source>
</evidence>
<evidence type="ECO:0000256" key="3">
    <source>
        <dbReference type="ARBA" id="ARBA00023015"/>
    </source>
</evidence>
<dbReference type="GO" id="GO:0000978">
    <property type="term" value="F:RNA polymerase II cis-regulatory region sequence-specific DNA binding"/>
    <property type="evidence" value="ECO:0007669"/>
    <property type="project" value="TreeGrafter"/>
</dbReference>
<evidence type="ECO:0000256" key="2">
    <source>
        <dbReference type="ARBA" id="ARBA00022833"/>
    </source>
</evidence>
<evidence type="ECO:0000256" key="4">
    <source>
        <dbReference type="ARBA" id="ARBA00023125"/>
    </source>
</evidence>
<keyword evidence="5" id="KW-0804">Transcription</keyword>
<keyword evidence="8" id="KW-1185">Reference proteome</keyword>
<dbReference type="GO" id="GO:0001228">
    <property type="term" value="F:DNA-binding transcription activator activity, RNA polymerase II-specific"/>
    <property type="evidence" value="ECO:0007669"/>
    <property type="project" value="TreeGrafter"/>
</dbReference>
<dbReference type="OrthoDB" id="4337792at2759"/>
<name>A0A017RZX6_ASPRC</name>
<dbReference type="Proteomes" id="UP000019804">
    <property type="component" value="Unassembled WGS sequence"/>
</dbReference>
<dbReference type="AlphaFoldDB" id="A0A017RZX6"/>
<organism evidence="7 8">
    <name type="scientific">Aspergillus ruber (strain CBS 135680)</name>
    <dbReference type="NCBI Taxonomy" id="1388766"/>
    <lineage>
        <taxon>Eukaryota</taxon>
        <taxon>Fungi</taxon>
        <taxon>Dikarya</taxon>
        <taxon>Ascomycota</taxon>
        <taxon>Pezizomycotina</taxon>
        <taxon>Eurotiomycetes</taxon>
        <taxon>Eurotiomycetidae</taxon>
        <taxon>Eurotiales</taxon>
        <taxon>Aspergillaceae</taxon>
        <taxon>Aspergillus</taxon>
        <taxon>Aspergillus subgen. Aspergillus</taxon>
    </lineage>
</organism>
<dbReference type="PANTHER" id="PTHR31944:SF129">
    <property type="entry name" value="ASPYRIDONES CLUSTER REGULATOR APDR-RELATED"/>
    <property type="match status" value="1"/>
</dbReference>
<dbReference type="RefSeq" id="XP_040633634.1">
    <property type="nucleotide sequence ID" value="XM_040779536.1"/>
</dbReference>
<dbReference type="GO" id="GO:0046872">
    <property type="term" value="F:metal ion binding"/>
    <property type="evidence" value="ECO:0007669"/>
    <property type="project" value="UniProtKB-KW"/>
</dbReference>
<reference evidence="8" key="1">
    <citation type="journal article" date="2014" name="Nat. Commun.">
        <title>Genomic adaptations of the halophilic Dead Sea filamentous fungus Eurotium rubrum.</title>
        <authorList>
            <person name="Kis-Papo T."/>
            <person name="Weig A.R."/>
            <person name="Riley R."/>
            <person name="Persoh D."/>
            <person name="Salamov A."/>
            <person name="Sun H."/>
            <person name="Lipzen A."/>
            <person name="Wasser S.P."/>
            <person name="Rambold G."/>
            <person name="Grigoriev I.V."/>
            <person name="Nevo E."/>
        </authorList>
    </citation>
    <scope>NUCLEOTIDE SEQUENCE [LARGE SCALE GENOMIC DNA]</scope>
    <source>
        <strain evidence="8">CBS 135680</strain>
    </source>
</reference>
<dbReference type="HOGENOM" id="CLU_007091_3_2_1"/>
<proteinExistence type="predicted"/>
<keyword evidence="6" id="KW-0539">Nucleus</keyword>
<dbReference type="CDD" id="cd12148">
    <property type="entry name" value="fungal_TF_MHR"/>
    <property type="match status" value="1"/>
</dbReference>
<keyword evidence="2" id="KW-0862">Zinc</keyword>
<dbReference type="EMBL" id="KK088490">
    <property type="protein sequence ID" value="EYE89944.1"/>
    <property type="molecule type" value="Genomic_DNA"/>
</dbReference>
<evidence type="ECO:0000256" key="5">
    <source>
        <dbReference type="ARBA" id="ARBA00023163"/>
    </source>
</evidence>
<evidence type="ECO:0000313" key="8">
    <source>
        <dbReference type="Proteomes" id="UP000019804"/>
    </source>
</evidence>
<keyword evidence="4" id="KW-0238">DNA-binding</keyword>
<gene>
    <name evidence="7" type="ORF">EURHEDRAFT_382404</name>
</gene>
<dbReference type="PROSITE" id="PS00289">
    <property type="entry name" value="PTX_1"/>
    <property type="match status" value="1"/>
</dbReference>
<dbReference type="STRING" id="1388766.A0A017RZX6"/>
<accession>A0A017RZX6</accession>
<keyword evidence="1" id="KW-0479">Metal-binding</keyword>
<evidence type="ECO:0000313" key="7">
    <source>
        <dbReference type="EMBL" id="EYE89944.1"/>
    </source>
</evidence>
<dbReference type="GeneID" id="63694660"/>
<dbReference type="GO" id="GO:0005634">
    <property type="term" value="C:nucleus"/>
    <property type="evidence" value="ECO:0007669"/>
    <property type="project" value="TreeGrafter"/>
</dbReference>
<sequence>MSTTATLHPDEEVRNGLRNKVPSWIHVCQTWPSGPLEKDRLTLGGIHTHCLLLLARQVNRVGADLVWISAGWLTRMAMQMELHQDPDLLGVMGILQKEMRRWLRYTVLQINPPSSLNDDELSDSMLGDPPKKADVIPTQTSIQHLLASSIRLRLQVAALTNSMHGEFSYDQVIRLGSELALACRNAEMTFDQYTSATNDSETYPPSQFAYICAEHCLHRSALCLHYPYAIQANRNPLYSYSQKACLEAALDIITLLDDNIYRHLLSGGGMFRDIITRAALFLFLDIVWQLDTGGSMFTRKRNGARRELLLLVARKVVQYAHERFCYSETSVKGYVFISMAMAQVDAMLDSSSVRNAAIDAASRSVADL</sequence>